<gene>
    <name evidence="1" type="ORF">KCMC57_52970</name>
</gene>
<keyword evidence="1" id="KW-0540">Nuclease</keyword>
<dbReference type="RefSeq" id="WP_407991099.1">
    <property type="nucleotide sequence ID" value="NZ_AP035881.2"/>
</dbReference>
<accession>A0AB33K5I2</accession>
<dbReference type="GO" id="GO:0004519">
    <property type="term" value="F:endonuclease activity"/>
    <property type="evidence" value="ECO:0007669"/>
    <property type="project" value="UniProtKB-KW"/>
</dbReference>
<keyword evidence="1" id="KW-0255">Endonuclease</keyword>
<name>A0AB33K5I2_9ACTN</name>
<reference evidence="1" key="1">
    <citation type="submission" date="2024-07" db="EMBL/GenBank/DDBJ databases">
        <title>Complete genome sequences of cellulolytic bacteria, Kitasatospora sp. CMC57 and Streptomyces sp. CMC78, isolated from Japanese agricultural soil.</title>
        <authorList>
            <person name="Hashimoto T."/>
            <person name="Ito M."/>
            <person name="Iwamoto M."/>
            <person name="Fukahori D."/>
            <person name="Shoda T."/>
            <person name="Sakoda M."/>
            <person name="Morohoshi T."/>
            <person name="Mitsuboshi M."/>
            <person name="Nishizawa T."/>
        </authorList>
    </citation>
    <scope>NUCLEOTIDE SEQUENCE</scope>
    <source>
        <strain evidence="1">CMC57</strain>
    </source>
</reference>
<evidence type="ECO:0000313" key="1">
    <source>
        <dbReference type="EMBL" id="BFP48929.1"/>
    </source>
</evidence>
<keyword evidence="1" id="KW-0378">Hydrolase</keyword>
<dbReference type="InterPro" id="IPR011257">
    <property type="entry name" value="DNA_glycosylase"/>
</dbReference>
<organism evidence="1">
    <name type="scientific">Kitasatospora sp. CMC57</name>
    <dbReference type="NCBI Taxonomy" id="3231513"/>
    <lineage>
        <taxon>Bacteria</taxon>
        <taxon>Bacillati</taxon>
        <taxon>Actinomycetota</taxon>
        <taxon>Actinomycetes</taxon>
        <taxon>Kitasatosporales</taxon>
        <taxon>Streptomycetaceae</taxon>
        <taxon>Kitasatospora</taxon>
    </lineage>
</organism>
<dbReference type="SUPFAM" id="SSF48150">
    <property type="entry name" value="DNA-glycosylase"/>
    <property type="match status" value="1"/>
</dbReference>
<protein>
    <submittedName>
        <fullName evidence="1">Endonuclease</fullName>
    </submittedName>
</protein>
<dbReference type="AlphaFoldDB" id="A0AB33K5I2"/>
<dbReference type="EMBL" id="AP035881">
    <property type="protein sequence ID" value="BFP48929.1"/>
    <property type="molecule type" value="Genomic_DNA"/>
</dbReference>
<dbReference type="GO" id="GO:0006281">
    <property type="term" value="P:DNA repair"/>
    <property type="evidence" value="ECO:0007669"/>
    <property type="project" value="InterPro"/>
</dbReference>
<proteinExistence type="predicted"/>
<sequence>MTEPTRAERITELLSEYGRTYADEAGIRLRDKPSPLYQLLVLAVLCSTRIKADIATDAARELFRGHLRTARTMAGADWQTIVDALGRAHYRRYDESTATALIKGSELLLQRWRGDLRRLREEADGDRGRLWELLQEVPRIGPVGADIFCREVQGLWPELRPYFDERALETAGSLHLPTTADGLAELVRADDLPRLAAALVRVALRH</sequence>